<reference evidence="1" key="1">
    <citation type="submission" date="2021-02" db="EMBL/GenBank/DDBJ databases">
        <authorList>
            <person name="Dougan E. K."/>
            <person name="Rhodes N."/>
            <person name="Thang M."/>
            <person name="Chan C."/>
        </authorList>
    </citation>
    <scope>NUCLEOTIDE SEQUENCE</scope>
</reference>
<gene>
    <name evidence="1" type="ORF">SNEC2469_LOCUS32928</name>
</gene>
<keyword evidence="2" id="KW-1185">Reference proteome</keyword>
<organism evidence="1 2">
    <name type="scientific">Symbiodinium necroappetens</name>
    <dbReference type="NCBI Taxonomy" id="1628268"/>
    <lineage>
        <taxon>Eukaryota</taxon>
        <taxon>Sar</taxon>
        <taxon>Alveolata</taxon>
        <taxon>Dinophyceae</taxon>
        <taxon>Suessiales</taxon>
        <taxon>Symbiodiniaceae</taxon>
        <taxon>Symbiodinium</taxon>
    </lineage>
</organism>
<accession>A0A813C0N1</accession>
<dbReference type="OrthoDB" id="10268787at2759"/>
<protein>
    <submittedName>
        <fullName evidence="1">Uncharacterized protein</fullName>
    </submittedName>
</protein>
<name>A0A813C0N1_9DINO</name>
<proteinExistence type="predicted"/>
<dbReference type="AlphaFoldDB" id="A0A813C0N1"/>
<comment type="caution">
    <text evidence="1">The sequence shown here is derived from an EMBL/GenBank/DDBJ whole genome shotgun (WGS) entry which is preliminary data.</text>
</comment>
<dbReference type="EMBL" id="CAJNJA010084974">
    <property type="protein sequence ID" value="CAE7937873.1"/>
    <property type="molecule type" value="Genomic_DNA"/>
</dbReference>
<dbReference type="Proteomes" id="UP000601435">
    <property type="component" value="Unassembled WGS sequence"/>
</dbReference>
<evidence type="ECO:0000313" key="2">
    <source>
        <dbReference type="Proteomes" id="UP000601435"/>
    </source>
</evidence>
<sequence length="102" mass="11635">MQKAFHTVHEIVCLAAPAVITTTKSWPCRSLCLRMSQVGTDQMMQSRVEEFGPDSSTTCRACKLRKKKHVGKGFWFTTYGHTEDSHIFRQDANSVEKRNNSK</sequence>
<evidence type="ECO:0000313" key="1">
    <source>
        <dbReference type="EMBL" id="CAE7937873.1"/>
    </source>
</evidence>